<dbReference type="InterPro" id="IPR018357">
    <property type="entry name" value="Hexapep_transf_CS"/>
</dbReference>
<dbReference type="Pfam" id="PF00132">
    <property type="entry name" value="Hexapep"/>
    <property type="match status" value="2"/>
</dbReference>
<keyword evidence="5" id="KW-0220">Diaminopimelate biosynthesis</keyword>
<evidence type="ECO:0000256" key="6">
    <source>
        <dbReference type="ARBA" id="ARBA00023154"/>
    </source>
</evidence>
<evidence type="ECO:0000259" key="8">
    <source>
        <dbReference type="Pfam" id="PF17836"/>
    </source>
</evidence>
<dbReference type="InterPro" id="IPR001451">
    <property type="entry name" value="Hexapep"/>
</dbReference>
<dbReference type="InterPro" id="IPR041561">
    <property type="entry name" value="PglD_N"/>
</dbReference>
<name>A0ABQ6PNF5_9BACT</name>
<dbReference type="PANTHER" id="PTHR43300:SF10">
    <property type="entry name" value="2,3,4,5-TETRAHYDROPYRIDINE-2,6-DICARBOXYLATE N-ACETYLTRANSFERASE"/>
    <property type="match status" value="1"/>
</dbReference>
<evidence type="ECO:0000256" key="3">
    <source>
        <dbReference type="ARBA" id="ARBA00022679"/>
    </source>
</evidence>
<evidence type="ECO:0000313" key="9">
    <source>
        <dbReference type="EMBL" id="GMQ29511.1"/>
    </source>
</evidence>
<dbReference type="PANTHER" id="PTHR43300">
    <property type="entry name" value="ACETYLTRANSFERASE"/>
    <property type="match status" value="1"/>
</dbReference>
<evidence type="ECO:0000256" key="1">
    <source>
        <dbReference type="ARBA" id="ARBA00007274"/>
    </source>
</evidence>
<evidence type="ECO:0000313" key="10">
    <source>
        <dbReference type="Proteomes" id="UP001338309"/>
    </source>
</evidence>
<organism evidence="9 10">
    <name type="scientific">Algoriphagus confluentis</name>
    <dbReference type="NCBI Taxonomy" id="1697556"/>
    <lineage>
        <taxon>Bacteria</taxon>
        <taxon>Pseudomonadati</taxon>
        <taxon>Bacteroidota</taxon>
        <taxon>Cytophagia</taxon>
        <taxon>Cytophagales</taxon>
        <taxon>Cyclobacteriaceae</taxon>
        <taxon>Algoriphagus</taxon>
    </lineage>
</organism>
<comment type="caution">
    <text evidence="9">The sequence shown here is derived from an EMBL/GenBank/DDBJ whole genome shotgun (WGS) entry which is preliminary data.</text>
</comment>
<dbReference type="RefSeq" id="WP_338224233.1">
    <property type="nucleotide sequence ID" value="NZ_BTPD01000006.1"/>
</dbReference>
<dbReference type="SUPFAM" id="SSF51161">
    <property type="entry name" value="Trimeric LpxA-like enzymes"/>
    <property type="match status" value="1"/>
</dbReference>
<keyword evidence="2" id="KW-0028">Amino-acid biosynthesis</keyword>
<keyword evidence="10" id="KW-1185">Reference proteome</keyword>
<protein>
    <recommendedName>
        <fullName evidence="8">PglD N-terminal domain-containing protein</fullName>
    </recommendedName>
</protein>
<dbReference type="InterPro" id="IPR011004">
    <property type="entry name" value="Trimer_LpxA-like_sf"/>
</dbReference>
<dbReference type="EMBL" id="BTPD01000006">
    <property type="protein sequence ID" value="GMQ29511.1"/>
    <property type="molecule type" value="Genomic_DNA"/>
</dbReference>
<dbReference type="PROSITE" id="PS00101">
    <property type="entry name" value="HEXAPEP_TRANSFERASES"/>
    <property type="match status" value="1"/>
</dbReference>
<evidence type="ECO:0000256" key="4">
    <source>
        <dbReference type="ARBA" id="ARBA00022737"/>
    </source>
</evidence>
<keyword evidence="4" id="KW-0677">Repeat</keyword>
<evidence type="ECO:0000256" key="5">
    <source>
        <dbReference type="ARBA" id="ARBA00022915"/>
    </source>
</evidence>
<dbReference type="Proteomes" id="UP001338309">
    <property type="component" value="Unassembled WGS sequence"/>
</dbReference>
<gene>
    <name evidence="9" type="ORF">Aconfl_21540</name>
</gene>
<dbReference type="Pfam" id="PF17836">
    <property type="entry name" value="PglD_N"/>
    <property type="match status" value="1"/>
</dbReference>
<dbReference type="Gene3D" id="2.160.10.10">
    <property type="entry name" value="Hexapeptide repeat proteins"/>
    <property type="match status" value="1"/>
</dbReference>
<proteinExistence type="inferred from homology"/>
<accession>A0ABQ6PNF5</accession>
<evidence type="ECO:0000256" key="7">
    <source>
        <dbReference type="ARBA" id="ARBA00023315"/>
    </source>
</evidence>
<feature type="domain" description="PglD N-terminal" evidence="8">
    <location>
        <begin position="2"/>
        <end position="76"/>
    </location>
</feature>
<comment type="similarity">
    <text evidence="1">Belongs to the transferase hexapeptide repeat family.</text>
</comment>
<sequence>MLIAGAGGHALEVKEELERINSSFRFVFFDETGPQSNFPLADYPVISQVEDLILHLNTSPEFVLGLGKPEIRERFMGLFEGMGGSYFPLHARTSQISPTAAGDFDALSFSFVGPSTHIGRGTLINSRAHVHHQVQVGDFCEIGPGALLLGAVKIGKKCRIGAGAILLPGVILGDEVVVGAGAVVAKNIGSKITVAGVPARPLKNS</sequence>
<dbReference type="InterPro" id="IPR050179">
    <property type="entry name" value="Trans_hexapeptide_repeat"/>
</dbReference>
<keyword evidence="3" id="KW-0808">Transferase</keyword>
<reference evidence="9 10" key="1">
    <citation type="submission" date="2023-08" db="EMBL/GenBank/DDBJ databases">
        <title>Draft genome sequence of Algoriphagus confluentis.</title>
        <authorList>
            <person name="Takatani N."/>
            <person name="Hosokawa M."/>
            <person name="Sawabe T."/>
        </authorList>
    </citation>
    <scope>NUCLEOTIDE SEQUENCE [LARGE SCALE GENOMIC DNA]</scope>
    <source>
        <strain evidence="9 10">NBRC 111222</strain>
    </source>
</reference>
<dbReference type="Gene3D" id="3.40.50.20">
    <property type="match status" value="1"/>
</dbReference>
<keyword evidence="7" id="KW-0012">Acyltransferase</keyword>
<evidence type="ECO:0000256" key="2">
    <source>
        <dbReference type="ARBA" id="ARBA00022605"/>
    </source>
</evidence>
<keyword evidence="6" id="KW-0457">Lysine biosynthesis</keyword>